<proteinExistence type="predicted"/>
<protein>
    <recommendedName>
        <fullName evidence="2">DUF4350 domain-containing protein</fullName>
    </recommendedName>
</protein>
<dbReference type="OrthoDB" id="6638317at2"/>
<dbReference type="KEGG" id="ajp:AMJAP_1362"/>
<dbReference type="AlphaFoldDB" id="A0A7R6P9M8"/>
<keyword evidence="1" id="KW-1133">Transmembrane helix</keyword>
<keyword evidence="4" id="KW-1185">Reference proteome</keyword>
<dbReference type="RefSeq" id="WP_019621563.1">
    <property type="nucleotide sequence ID" value="NZ_AP014545.1"/>
</dbReference>
<sequence>MSMANRILLWVLAALLIAGVSWYTVWFFNNYERQVREERVEVSPQAKRNRFLAAEYYLKALGYQAESFQARDLVSNLPPTGDALLLRQIQPNLTDEQLYTLNDWVEAGGVVIVAPQYFSRSDESDEKNGRQDSRERFLADLGVQMYASDIENTEVDTSALEKSAVEDSASGDVADNSAAEESDDSGYLQISLQVAGETDLIMATVRSDRYLVDTDNWATERIGSEIGDHYLKFNSGLGSVVVLSDLDLLTNDRIGKLDHAYLLSRIVGDSRKVWLQYSIDMLPLPQLLWQRMPFLVSALVVVLLLMGWRLFFYTGPRLFLMHQQRRNLLEHIDATAQYAWRIDKGYSLFESNRRALELAWRKRHPGLNSMDNSQRAEWIGEKTGMAGQAVARSLYHAIDKDQDFIKASLVLQQLASGLKQRELR</sequence>
<evidence type="ECO:0000259" key="2">
    <source>
        <dbReference type="Pfam" id="PF14258"/>
    </source>
</evidence>
<name>A0A7R6P9M8_9GAMM</name>
<reference evidence="3 4" key="1">
    <citation type="journal article" date="2008" name="Int. J. Syst. Evol. Microbiol.">
        <title>Amphritea japonica sp. nov. and Amphritea balenae sp. nov., isolated from the sediment adjacent to sperm whale carcasses off Kagoshima, Japan.</title>
        <authorList>
            <person name="Miyazaki M."/>
            <person name="Nogi Y."/>
            <person name="Fujiwara Y."/>
            <person name="Kawato M."/>
            <person name="Nagahama T."/>
            <person name="Kubokawa K."/>
            <person name="Horikoshi K."/>
        </authorList>
    </citation>
    <scope>NUCLEOTIDE SEQUENCE [LARGE SCALE GENOMIC DNA]</scope>
    <source>
        <strain evidence="3 4">ATCC BAA-1530</strain>
    </source>
</reference>
<evidence type="ECO:0000313" key="3">
    <source>
        <dbReference type="EMBL" id="BBB25957.1"/>
    </source>
</evidence>
<evidence type="ECO:0000256" key="1">
    <source>
        <dbReference type="SAM" id="Phobius"/>
    </source>
</evidence>
<keyword evidence="1" id="KW-0472">Membrane</keyword>
<accession>A0A7R6P9M8</accession>
<feature type="transmembrane region" description="Helical" evidence="1">
    <location>
        <begin position="292"/>
        <end position="312"/>
    </location>
</feature>
<feature type="domain" description="DUF4350" evidence="2">
    <location>
        <begin position="53"/>
        <end position="266"/>
    </location>
</feature>
<dbReference type="InterPro" id="IPR025646">
    <property type="entry name" value="DUF4350"/>
</dbReference>
<organism evidence="3 4">
    <name type="scientific">Amphritea japonica ATCC BAA-1530</name>
    <dbReference type="NCBI Taxonomy" id="1278309"/>
    <lineage>
        <taxon>Bacteria</taxon>
        <taxon>Pseudomonadati</taxon>
        <taxon>Pseudomonadota</taxon>
        <taxon>Gammaproteobacteria</taxon>
        <taxon>Oceanospirillales</taxon>
        <taxon>Oceanospirillaceae</taxon>
        <taxon>Amphritea</taxon>
    </lineage>
</organism>
<gene>
    <name evidence="3" type="ORF">AMJAP_1362</name>
</gene>
<evidence type="ECO:0000313" key="4">
    <source>
        <dbReference type="Proteomes" id="UP000595663"/>
    </source>
</evidence>
<dbReference type="Proteomes" id="UP000595663">
    <property type="component" value="Chromosome"/>
</dbReference>
<dbReference type="Pfam" id="PF14258">
    <property type="entry name" value="DUF4350"/>
    <property type="match status" value="1"/>
</dbReference>
<keyword evidence="1" id="KW-0812">Transmembrane</keyword>
<dbReference type="EMBL" id="AP014545">
    <property type="protein sequence ID" value="BBB25957.1"/>
    <property type="molecule type" value="Genomic_DNA"/>
</dbReference>